<dbReference type="SUPFAM" id="SSF48239">
    <property type="entry name" value="Terpenoid cyclases/Protein prenyltransferases"/>
    <property type="match status" value="1"/>
</dbReference>
<evidence type="ECO:0000313" key="5">
    <source>
        <dbReference type="Proteomes" id="UP001623592"/>
    </source>
</evidence>
<keyword evidence="2" id="KW-1133">Transmembrane helix</keyword>
<feature type="domain" description="Transcobalamin-like C-terminal" evidence="3">
    <location>
        <begin position="60"/>
        <end position="136"/>
    </location>
</feature>
<dbReference type="EMBL" id="JBJIAA010000016">
    <property type="protein sequence ID" value="MFL0252282.1"/>
    <property type="molecule type" value="Genomic_DNA"/>
</dbReference>
<evidence type="ECO:0000256" key="1">
    <source>
        <dbReference type="SAM" id="MobiDB-lite"/>
    </source>
</evidence>
<dbReference type="Proteomes" id="UP001623592">
    <property type="component" value="Unassembled WGS sequence"/>
</dbReference>
<keyword evidence="2" id="KW-0812">Transmembrane</keyword>
<dbReference type="InterPro" id="IPR027954">
    <property type="entry name" value="Transcobalamin-like_C"/>
</dbReference>
<reference evidence="4 5" key="1">
    <citation type="submission" date="2024-11" db="EMBL/GenBank/DDBJ databases">
        <authorList>
            <person name="Heng Y.C."/>
            <person name="Lim A.C.H."/>
            <person name="Lee J.K.Y."/>
            <person name="Kittelmann S."/>
        </authorList>
    </citation>
    <scope>NUCLEOTIDE SEQUENCE [LARGE SCALE GENOMIC DNA]</scope>
    <source>
        <strain evidence="4 5">WILCCON 0114</strain>
    </source>
</reference>
<dbReference type="InterPro" id="IPR008930">
    <property type="entry name" value="Terpenoid_cyclase/PrenylTrfase"/>
</dbReference>
<keyword evidence="2" id="KW-0472">Membrane</keyword>
<evidence type="ECO:0000259" key="3">
    <source>
        <dbReference type="Pfam" id="PF14478"/>
    </source>
</evidence>
<feature type="transmembrane region" description="Helical" evidence="2">
    <location>
        <begin position="7"/>
        <end position="25"/>
    </location>
</feature>
<accession>A0ABW8TID8</accession>
<organism evidence="4 5">
    <name type="scientific">Clostridium neuense</name>
    <dbReference type="NCBI Taxonomy" id="1728934"/>
    <lineage>
        <taxon>Bacteria</taxon>
        <taxon>Bacillati</taxon>
        <taxon>Bacillota</taxon>
        <taxon>Clostridia</taxon>
        <taxon>Eubacteriales</taxon>
        <taxon>Clostridiaceae</taxon>
        <taxon>Clostridium</taxon>
    </lineage>
</organism>
<protein>
    <recommendedName>
        <fullName evidence="3">Transcobalamin-like C-terminal domain-containing protein</fullName>
    </recommendedName>
</protein>
<feature type="transmembrane region" description="Helical" evidence="2">
    <location>
        <begin position="613"/>
        <end position="631"/>
    </location>
</feature>
<feature type="region of interest" description="Disordered" evidence="1">
    <location>
        <begin position="242"/>
        <end position="267"/>
    </location>
</feature>
<evidence type="ECO:0000256" key="2">
    <source>
        <dbReference type="SAM" id="Phobius"/>
    </source>
</evidence>
<dbReference type="Gene3D" id="2.170.130.30">
    <property type="match status" value="1"/>
</dbReference>
<gene>
    <name evidence="4" type="ORF">ACJDT4_17855</name>
</gene>
<proteinExistence type="predicted"/>
<dbReference type="RefSeq" id="WP_406788939.1">
    <property type="nucleotide sequence ID" value="NZ_JBJIAA010000016.1"/>
</dbReference>
<dbReference type="Gene3D" id="1.50.10.20">
    <property type="match status" value="1"/>
</dbReference>
<keyword evidence="5" id="KW-1185">Reference proteome</keyword>
<dbReference type="Pfam" id="PF14478">
    <property type="entry name" value="DUF4430"/>
    <property type="match status" value="1"/>
</dbReference>
<evidence type="ECO:0000313" key="4">
    <source>
        <dbReference type="EMBL" id="MFL0252282.1"/>
    </source>
</evidence>
<name>A0ABW8TID8_9CLOT</name>
<sequence length="654" mass="72058">MKLKKLTWKFICFMLSFIIIFAYSLNFQRLNVKADVKTIKVVIDGTQGEIARGDTENYNALDAMKEVLDGKGIKYSVPDGEYGKFIDSINDLKTNDVQKGSGWMYAVKKSDGTYVTPDTSIDKTKLDSMDELIVYFSLWGTTYLANDIEFSTKEAGKPINISINNKDLDWNTNKTVVTPIENITVKLTNENGDDVPVSLSKNTININNGLEAGDYYLDLSDYSKTSIPKVAADRFKFTITKDGSAASNPGNDPGSAQGGSSSNTNSNANIENEMKLTENAVKNYTDEWAALDLNKLGMQGGINKQFISDALNNINKKGVSKYYNTQIEKLIIGLTAAGYTPYNFAGVNLVSELYNRNIDDFLINDAIYGLLSYKFANIDDANYKIKKDTLKNYILKNVIKDDKGNAIGWSYDPSTKAADADMTGAAISALSSYYNSGDKEVVSSVDSAIKHLNDIEDDNGYVPGTYGPSSETNAFVIMGLLSVNVTPYGDTKLSNGEVNFAKSKGNLVDAFLSYKTSNGQYKHNLSDEEANDFSTEEAFRALFSINEFIKNKAAYNYYASNINAANLPVYNVPSNSESKANNSKNSAAASTTKINAAAYKVLPQTGYFFDFKLLFMFGIVLVGVGFCIICVSEKKAYILFKIKNIKGYISKRRN</sequence>
<comment type="caution">
    <text evidence="4">The sequence shown here is derived from an EMBL/GenBank/DDBJ whole genome shotgun (WGS) entry which is preliminary data.</text>
</comment>
<feature type="compositionally biased region" description="Low complexity" evidence="1">
    <location>
        <begin position="254"/>
        <end position="267"/>
    </location>
</feature>